<dbReference type="Proteomes" id="UP001500399">
    <property type="component" value="Unassembled WGS sequence"/>
</dbReference>
<feature type="transmembrane region" description="Helical" evidence="1">
    <location>
        <begin position="127"/>
        <end position="146"/>
    </location>
</feature>
<name>A0ABN0SVS1_9FIRM</name>
<gene>
    <name evidence="2" type="ORF">GCM10008919_02610</name>
</gene>
<evidence type="ECO:0000313" key="3">
    <source>
        <dbReference type="Proteomes" id="UP001500399"/>
    </source>
</evidence>
<dbReference type="RefSeq" id="WP_304987670.1">
    <property type="nucleotide sequence ID" value="NZ_BAAACR010000002.1"/>
</dbReference>
<sequence>MESNHLTCPHCGSDNTASVPLVYKRGHATGTATHREIVGYDVETTTTTYSDGSTKTEETGRTAVYGNVTRPTYTVTDLAREIAPPQEPTLSQREHNTMTHGCLAFGCLMPIVAFILEFVAYRISGLAGMGNLLAWLVAALIIWKLWNDRRNTNDANRASKEEYAREIEAYHKKVAAWEKRFICMRCGHIFTP</sequence>
<keyword evidence="3" id="KW-1185">Reference proteome</keyword>
<feature type="transmembrane region" description="Helical" evidence="1">
    <location>
        <begin position="102"/>
        <end position="121"/>
    </location>
</feature>
<comment type="caution">
    <text evidence="2">The sequence shown here is derived from an EMBL/GenBank/DDBJ whole genome shotgun (WGS) entry which is preliminary data.</text>
</comment>
<keyword evidence="1" id="KW-0812">Transmembrane</keyword>
<proteinExistence type="predicted"/>
<dbReference type="EMBL" id="BAAACR010000002">
    <property type="protein sequence ID" value="GAA0202752.1"/>
    <property type="molecule type" value="Genomic_DNA"/>
</dbReference>
<accession>A0ABN0SVS1</accession>
<reference evidence="2 3" key="1">
    <citation type="journal article" date="2019" name="Int. J. Syst. Evol. Microbiol.">
        <title>The Global Catalogue of Microorganisms (GCM) 10K type strain sequencing project: providing services to taxonomists for standard genome sequencing and annotation.</title>
        <authorList>
            <consortium name="The Broad Institute Genomics Platform"/>
            <consortium name="The Broad Institute Genome Sequencing Center for Infectious Disease"/>
            <person name="Wu L."/>
            <person name="Ma J."/>
        </authorList>
    </citation>
    <scope>NUCLEOTIDE SEQUENCE [LARGE SCALE GENOMIC DNA]</scope>
    <source>
        <strain evidence="2 3">JCM 8542</strain>
    </source>
</reference>
<keyword evidence="1" id="KW-1133">Transmembrane helix</keyword>
<keyword evidence="1" id="KW-0472">Membrane</keyword>
<evidence type="ECO:0000256" key="1">
    <source>
        <dbReference type="SAM" id="Phobius"/>
    </source>
</evidence>
<evidence type="ECO:0000313" key="2">
    <source>
        <dbReference type="EMBL" id="GAA0202752.1"/>
    </source>
</evidence>
<protein>
    <submittedName>
        <fullName evidence="2">Uncharacterized protein</fullName>
    </submittedName>
</protein>
<organism evidence="2 3">
    <name type="scientific">Selenomonas dianae</name>
    <dbReference type="NCBI Taxonomy" id="135079"/>
    <lineage>
        <taxon>Bacteria</taxon>
        <taxon>Bacillati</taxon>
        <taxon>Bacillota</taxon>
        <taxon>Negativicutes</taxon>
        <taxon>Selenomonadales</taxon>
        <taxon>Selenomonadaceae</taxon>
        <taxon>Selenomonas</taxon>
    </lineage>
</organism>